<evidence type="ECO:0000256" key="1">
    <source>
        <dbReference type="ARBA" id="ARBA00004141"/>
    </source>
</evidence>
<feature type="transmembrane region" description="Helical" evidence="5">
    <location>
        <begin position="149"/>
        <end position="169"/>
    </location>
</feature>
<keyword evidence="3 5" id="KW-1133">Transmembrane helix</keyword>
<protein>
    <submittedName>
        <fullName evidence="6">Lipoma HMGIC fusion partner-like 2 protein</fullName>
    </submittedName>
</protein>
<gene>
    <name evidence="6" type="ORF">BDFB_004225</name>
</gene>
<comment type="caution">
    <text evidence="6">The sequence shown here is derived from an EMBL/GenBank/DDBJ whole genome shotgun (WGS) entry which is preliminary data.</text>
</comment>
<evidence type="ECO:0000313" key="6">
    <source>
        <dbReference type="EMBL" id="RZB39590.1"/>
    </source>
</evidence>
<dbReference type="AlphaFoldDB" id="A0A482V8V4"/>
<dbReference type="GO" id="GO:0016020">
    <property type="term" value="C:membrane"/>
    <property type="evidence" value="ECO:0007669"/>
    <property type="project" value="UniProtKB-SubCell"/>
</dbReference>
<dbReference type="Pfam" id="PF10242">
    <property type="entry name" value="L_HMGIC_fpl"/>
    <property type="match status" value="2"/>
</dbReference>
<dbReference type="Proteomes" id="UP000292052">
    <property type="component" value="Unassembled WGS sequence"/>
</dbReference>
<proteinExistence type="predicted"/>
<keyword evidence="7" id="KW-1185">Reference proteome</keyword>
<evidence type="ECO:0000256" key="4">
    <source>
        <dbReference type="ARBA" id="ARBA00023136"/>
    </source>
</evidence>
<dbReference type="InterPro" id="IPR019372">
    <property type="entry name" value="LHFPL"/>
</dbReference>
<reference evidence="6 7" key="1">
    <citation type="submission" date="2017-03" db="EMBL/GenBank/DDBJ databases">
        <title>Genome of the blue death feigning beetle - Asbolus verrucosus.</title>
        <authorList>
            <person name="Rider S.D."/>
        </authorList>
    </citation>
    <scope>NUCLEOTIDE SEQUENCE [LARGE SCALE GENOMIC DNA]</scope>
    <source>
        <strain evidence="6">Butters</strain>
        <tissue evidence="6">Head and leg muscle</tissue>
    </source>
</reference>
<evidence type="ECO:0000313" key="7">
    <source>
        <dbReference type="Proteomes" id="UP000292052"/>
    </source>
</evidence>
<dbReference type="Gene3D" id="1.20.140.150">
    <property type="match status" value="1"/>
</dbReference>
<keyword evidence="2 5" id="KW-0812">Transmembrane</keyword>
<feature type="transmembrane region" description="Helical" evidence="5">
    <location>
        <begin position="91"/>
        <end position="112"/>
    </location>
</feature>
<dbReference type="PANTHER" id="PTHR12489:SF19">
    <property type="entry name" value="LHFPL TETRASPAN SUBFAMILY MEMBER 2 PROTEIN"/>
    <property type="match status" value="1"/>
</dbReference>
<name>A0A482V8V4_ASBVE</name>
<feature type="transmembrane region" description="Helical" evidence="5">
    <location>
        <begin position="190"/>
        <end position="214"/>
    </location>
</feature>
<dbReference type="EMBL" id="QDEB01127085">
    <property type="protein sequence ID" value="RZB39590.1"/>
    <property type="molecule type" value="Genomic_DNA"/>
</dbReference>
<accession>A0A482V8V4</accession>
<feature type="transmembrane region" description="Helical" evidence="5">
    <location>
        <begin position="12"/>
        <end position="34"/>
    </location>
</feature>
<evidence type="ECO:0000256" key="5">
    <source>
        <dbReference type="SAM" id="Phobius"/>
    </source>
</evidence>
<comment type="subcellular location">
    <subcellularLocation>
        <location evidence="1">Membrane</location>
        <topology evidence="1">Multi-pass membrane protein</topology>
    </subcellularLocation>
</comment>
<evidence type="ECO:0000256" key="3">
    <source>
        <dbReference type="ARBA" id="ARBA00022989"/>
    </source>
</evidence>
<evidence type="ECO:0000256" key="2">
    <source>
        <dbReference type="ARBA" id="ARBA00022692"/>
    </source>
</evidence>
<dbReference type="PANTHER" id="PTHR12489">
    <property type="entry name" value="LIPOMA HMGIC FUSION PARTNER-LIKE PROTEIN"/>
    <property type="match status" value="1"/>
</dbReference>
<dbReference type="OrthoDB" id="10048434at2759"/>
<organism evidence="6 7">
    <name type="scientific">Asbolus verrucosus</name>
    <name type="common">Desert ironclad beetle</name>
    <dbReference type="NCBI Taxonomy" id="1661398"/>
    <lineage>
        <taxon>Eukaryota</taxon>
        <taxon>Metazoa</taxon>
        <taxon>Ecdysozoa</taxon>
        <taxon>Arthropoda</taxon>
        <taxon>Hexapoda</taxon>
        <taxon>Insecta</taxon>
        <taxon>Pterygota</taxon>
        <taxon>Neoptera</taxon>
        <taxon>Endopterygota</taxon>
        <taxon>Coleoptera</taxon>
        <taxon>Polyphaga</taxon>
        <taxon>Cucujiformia</taxon>
        <taxon>Tenebrionidae</taxon>
        <taxon>Pimeliinae</taxon>
        <taxon>Asbolus</taxon>
    </lineage>
</organism>
<sequence length="237" mass="25181">MWYLIVTGRSLLWMLTGLLATLLMLGAFASPFWLVAAQESTQFNNETIAYTPSVGVYAKCSKPLKLEVSCTAIGVRGLATDSHVFPAVWKAATVFLVTGLSIMSVTVCMSLISCCVQSIFRKSIFTISGAAQALAGWFCPQSVKKISVFVVAGICFIVGVMLQPMGWGAPRVRRMCGREASPFYPGDCALGLGLGLAAAGTLLTFVAACLSVPAENSTSSDKVQDQIYEGHTLICLA</sequence>
<dbReference type="STRING" id="1661398.A0A482V8V4"/>
<keyword evidence="4 5" id="KW-0472">Membrane</keyword>